<dbReference type="EMBL" id="FPKX01000074">
    <property type="protein sequence ID" value="SFZ99063.1"/>
    <property type="molecule type" value="Genomic_DNA"/>
</dbReference>
<proteinExistence type="predicted"/>
<protein>
    <submittedName>
        <fullName evidence="2">Uncharacterized protein</fullName>
    </submittedName>
</protein>
<feature type="compositionally biased region" description="Basic residues" evidence="1">
    <location>
        <begin position="53"/>
        <end position="76"/>
    </location>
</feature>
<name>A0A1W1EG94_9ZZZZ</name>
<reference evidence="2" key="1">
    <citation type="submission" date="2016-10" db="EMBL/GenBank/DDBJ databases">
        <authorList>
            <person name="de Groot N.N."/>
        </authorList>
    </citation>
    <scope>NUCLEOTIDE SEQUENCE</scope>
</reference>
<dbReference type="AlphaFoldDB" id="A0A1W1EG94"/>
<gene>
    <name evidence="2" type="ORF">MNB_SV-5-977</name>
</gene>
<sequence length="105" mass="11793">MTQKKRFTLKFAAIALALGLFAPTINVENKGTAENTDYSVSVSLLNQAEARPKMKHRKARYNRNAKVNRHKKHNNRRYNDRRNDNTALKVLGGMAVGAAVVKALE</sequence>
<evidence type="ECO:0000256" key="1">
    <source>
        <dbReference type="SAM" id="MobiDB-lite"/>
    </source>
</evidence>
<accession>A0A1W1EG94</accession>
<feature type="region of interest" description="Disordered" evidence="1">
    <location>
        <begin position="50"/>
        <end position="84"/>
    </location>
</feature>
<evidence type="ECO:0000313" key="2">
    <source>
        <dbReference type="EMBL" id="SFZ99063.1"/>
    </source>
</evidence>
<organism evidence="2">
    <name type="scientific">hydrothermal vent metagenome</name>
    <dbReference type="NCBI Taxonomy" id="652676"/>
    <lineage>
        <taxon>unclassified sequences</taxon>
        <taxon>metagenomes</taxon>
        <taxon>ecological metagenomes</taxon>
    </lineage>
</organism>